<feature type="domain" description="DUF4158" evidence="6">
    <location>
        <begin position="11"/>
        <end position="171"/>
    </location>
</feature>
<evidence type="ECO:0000256" key="2">
    <source>
        <dbReference type="ARBA" id="ARBA00022578"/>
    </source>
</evidence>
<dbReference type="NCBIfam" id="NF033527">
    <property type="entry name" value="transpos_Tn3"/>
    <property type="match status" value="1"/>
</dbReference>
<dbReference type="EMBL" id="LN846931">
    <property type="protein sequence ID" value="CRI06593.1"/>
    <property type="molecule type" value="Genomic_DNA"/>
</dbReference>
<organism evidence="7">
    <name type="scientific">Carnobacterium maltaromaticum</name>
    <name type="common">Carnobacterium piscicola</name>
    <dbReference type="NCBI Taxonomy" id="2751"/>
    <lineage>
        <taxon>Bacteria</taxon>
        <taxon>Bacillati</taxon>
        <taxon>Bacillota</taxon>
        <taxon>Bacilli</taxon>
        <taxon>Lactobacillales</taxon>
        <taxon>Carnobacteriaceae</taxon>
        <taxon>Carnobacterium</taxon>
    </lineage>
</organism>
<evidence type="ECO:0000259" key="6">
    <source>
        <dbReference type="Pfam" id="PF13700"/>
    </source>
</evidence>
<evidence type="ECO:0000256" key="1">
    <source>
        <dbReference type="ARBA" id="ARBA00009402"/>
    </source>
</evidence>
<keyword evidence="3" id="KW-0238">DNA-binding</keyword>
<comment type="similarity">
    <text evidence="1">Belongs to the transposase 7 family.</text>
</comment>
<feature type="domain" description="Tn3 transposase DDE" evidence="5">
    <location>
        <begin position="590"/>
        <end position="979"/>
    </location>
</feature>
<accession>A0A1Z5AYS8</accession>
<reference evidence="7" key="1">
    <citation type="submission" date="2015-04" db="EMBL/GenBank/DDBJ databases">
        <title>Carnobacterium maltaromaticum LMA28 complete chromosome sequence.</title>
        <authorList>
            <person name="Borges F."/>
            <person name="Cailliez-Grimal C."/>
        </authorList>
    </citation>
    <scope>NUCLEOTIDE SEQUENCE [LARGE SCALE GENOMIC DNA]</scope>
    <source>
        <strain evidence="7">LMA28</strain>
        <plasmid evidence="7">megaplasmid</plasmid>
    </source>
</reference>
<dbReference type="GO" id="GO:0003677">
    <property type="term" value="F:DNA binding"/>
    <property type="evidence" value="ECO:0007669"/>
    <property type="project" value="UniProtKB-KW"/>
</dbReference>
<dbReference type="GO" id="GO:0004803">
    <property type="term" value="F:transposase activity"/>
    <property type="evidence" value="ECO:0007669"/>
    <property type="project" value="InterPro"/>
</dbReference>
<dbReference type="Pfam" id="PF01526">
    <property type="entry name" value="DDE_Tnp_Tn3"/>
    <property type="match status" value="1"/>
</dbReference>
<proteinExistence type="inferred from homology"/>
<dbReference type="InterPro" id="IPR002513">
    <property type="entry name" value="Tn3_Tnp_DDE_dom"/>
</dbReference>
<sequence>MVEIEQLKGHHKEGFGKFINEPSKEQLNLYFYLNDSDKEVIAKMKKSSTKLGFAVQLGTVRFLGCFTSDFETLPIVVIQHLAAQLNIDYKEFYGYTRKQTIWQHMKLIQDYYNYVLFTDNAVEKYLSDWLLDRSWYTTETDNMLFDMLLKKCLDEKIILPGFSTFERFVSKIIDSSEKQLYKLLSEIPATSEVERLLELFDFVGEPIRGATLKMDILRSPLIDESQKELIRGFNRLIMFQSFHTENWDFSVIPEGKLKKLASYAFKAKAQAIQRMPLNRQIAHLVAFVYEHQKKAMDEQLLALSKYVDAIFRRAKNKEIKDRMRTIKDLDRAALTLSKIVELLFDESITNQEIRKVISDKFQTEEMDAAIFQVKDIVRNEQEPIAINELRKAFRKIKKFIPSILLSINFEGNNYGADSLVVWEKIKEVFPKPITLDHFYDIEPCLSKKWQYYIHKNPTSVNQCVLIAGLELLFQGLKKHDIFVTNSEKYADPMSYLLDDSTWIEQREVLITQLDLPSSGTLAVQKLSEDLSLSFIETQSNWDASNMARLEEINGEVKIVVSNLKKGNEQPNEKEFKSRVRQLMPSIDLSDLLLEVNQRVGLTQSFKHLNEKESRMKQLDISILAVLLAESCNIGFSPVSKNNIDSLKYDRLTYVAHQYLRIDTLTAANQKIIHSHKKLELALAWGNGEMASADGIRYITPQRSLYSASNPKYFGKGRGITFYNFVSDHYIGFHGMVVSGTLRDSLYLLEGLLNQTSGLQPTQIMTDTAGYSDLIFGLFGLLGFQFSPRIANKHGTKLWRIEKNADYGLLNDVTKSRINTDLIEEHWEDILRVAGSLKSGKVNATELTRALQRSGQPTSLGKAITEYGKVYKTKHQLRYLSDEIYARQILEQLNKGESRHALCRSIFYGRNGKLYQTYIDGMEEQLTSLSVVTNAVIYWNTLYLEKVLEQMKVEGYDCSEELIGKLSPLLFEHINFVGKYSFQYNQGLEDGSLRPLKTPDSL</sequence>
<evidence type="ECO:0000259" key="5">
    <source>
        <dbReference type="Pfam" id="PF01526"/>
    </source>
</evidence>
<evidence type="ECO:0000313" key="7">
    <source>
        <dbReference type="EMBL" id="CRI06593.1"/>
    </source>
</evidence>
<name>A0A1Z5AYS8_CARML</name>
<geneLocation type="plasmid" evidence="7">
    <name>megaplasmid</name>
</geneLocation>
<keyword evidence="2" id="KW-0815">Transposition</keyword>
<evidence type="ECO:0000256" key="3">
    <source>
        <dbReference type="ARBA" id="ARBA00023125"/>
    </source>
</evidence>
<protein>
    <submittedName>
        <fullName evidence="7">Transposase</fullName>
    </submittedName>
</protein>
<dbReference type="AlphaFoldDB" id="A0A1Z5AYS8"/>
<keyword evidence="4" id="KW-0233">DNA recombination</keyword>
<dbReference type="Pfam" id="PF13700">
    <property type="entry name" value="DUF4158"/>
    <property type="match status" value="1"/>
</dbReference>
<gene>
    <name evidence="7" type="primary">tnpA</name>
    <name evidence="7" type="ORF">BN424_mp0051</name>
</gene>
<dbReference type="InterPro" id="IPR047653">
    <property type="entry name" value="Tn3-like_transpos"/>
</dbReference>
<dbReference type="InterPro" id="IPR025296">
    <property type="entry name" value="DUF4158"/>
</dbReference>
<reference evidence="7" key="2">
    <citation type="submission" date="2015-04" db="EMBL/GenBank/DDBJ databases">
        <title>Carnobacterium maltaromaticum LMA28 plasmids.</title>
        <authorList>
            <person name="Cailliez-Grimal C."/>
            <person name="Iskandar C."/>
        </authorList>
    </citation>
    <scope>NUCLEOTIDE SEQUENCE [LARGE SCALE GENOMIC DNA]</scope>
    <source>
        <strain evidence="7">LMA28</strain>
        <plasmid evidence="7">megaplasmid</plasmid>
    </source>
</reference>
<dbReference type="RefSeq" id="WP_015076902.1">
    <property type="nucleotide sequence ID" value="NZ_LN846931.1"/>
</dbReference>
<dbReference type="GO" id="GO:0006313">
    <property type="term" value="P:DNA transposition"/>
    <property type="evidence" value="ECO:0007669"/>
    <property type="project" value="InterPro"/>
</dbReference>
<keyword evidence="7" id="KW-0614">Plasmid</keyword>
<evidence type="ECO:0000256" key="4">
    <source>
        <dbReference type="ARBA" id="ARBA00023172"/>
    </source>
</evidence>